<proteinExistence type="predicted"/>
<name>A0A0A9YA15_LYGHE</name>
<accession>A0A0A9YA15</accession>
<organism evidence="2">
    <name type="scientific">Lygus hesperus</name>
    <name type="common">Western plant bug</name>
    <dbReference type="NCBI Taxonomy" id="30085"/>
    <lineage>
        <taxon>Eukaryota</taxon>
        <taxon>Metazoa</taxon>
        <taxon>Ecdysozoa</taxon>
        <taxon>Arthropoda</taxon>
        <taxon>Hexapoda</taxon>
        <taxon>Insecta</taxon>
        <taxon>Pterygota</taxon>
        <taxon>Neoptera</taxon>
        <taxon>Paraneoptera</taxon>
        <taxon>Hemiptera</taxon>
        <taxon>Heteroptera</taxon>
        <taxon>Panheteroptera</taxon>
        <taxon>Cimicomorpha</taxon>
        <taxon>Miridae</taxon>
        <taxon>Mirini</taxon>
        <taxon>Lygus</taxon>
    </lineage>
</organism>
<keyword evidence="2" id="KW-0808">Transferase</keyword>
<gene>
    <name evidence="2" type="primary">MLL2_0</name>
    <name evidence="2" type="ORF">CM83_35738</name>
</gene>
<reference evidence="2" key="1">
    <citation type="journal article" date="2014" name="PLoS ONE">
        <title>Transcriptome-Based Identification of ABC Transporters in the Western Tarnished Plant Bug Lygus hesperus.</title>
        <authorList>
            <person name="Hull J.J."/>
            <person name="Chaney K."/>
            <person name="Geib S.M."/>
            <person name="Fabrick J.A."/>
            <person name="Brent C.S."/>
            <person name="Walsh D."/>
            <person name="Lavine L.C."/>
        </authorList>
    </citation>
    <scope>NUCLEOTIDE SEQUENCE</scope>
</reference>
<keyword evidence="2" id="KW-0489">Methyltransferase</keyword>
<sequence>NNQTNTQGPGVNHEAGRIDGTEAACDKNTLLYECFACEYTCQSELQIREHVDLEHLDLFVGLNQQFKDTIQSFNECPHCRLATRGFDYHIKHVLCNCREALKKLYVDRHDEVLKIVRTAMSKAMALIIRDNRETGIYKSAKDWTFLCTFKNFYYTFPKSLDFCFRVRPDIIYFSEETKQLIIVEITVPWEMNLSIAHFRKTAKYRRMVNIYTDHGFDCRFYSVEVGCRGVISKSLSKFFTDIGLKKDEIDYYVKLACKTSLEYSKNMLCPKPAEPQAVSEGDGPSIPNVVPDGVVHIESTPRKPKQDAQVPTAHASLAQASHSRTPPCTPRKKMPTMAFWRGVFLKPLRNPFLRS</sequence>
<feature type="non-terminal residue" evidence="2">
    <location>
        <position position="1"/>
    </location>
</feature>
<dbReference type="EMBL" id="GBHO01013687">
    <property type="protein sequence ID" value="JAG29917.1"/>
    <property type="molecule type" value="Transcribed_RNA"/>
</dbReference>
<dbReference type="GO" id="GO:0008168">
    <property type="term" value="F:methyltransferase activity"/>
    <property type="evidence" value="ECO:0007669"/>
    <property type="project" value="UniProtKB-KW"/>
</dbReference>
<evidence type="ECO:0000313" key="2">
    <source>
        <dbReference type="EMBL" id="JAG29917.1"/>
    </source>
</evidence>
<evidence type="ECO:0000256" key="1">
    <source>
        <dbReference type="SAM" id="MobiDB-lite"/>
    </source>
</evidence>
<dbReference type="GO" id="GO:0032259">
    <property type="term" value="P:methylation"/>
    <property type="evidence" value="ECO:0007669"/>
    <property type="project" value="UniProtKB-KW"/>
</dbReference>
<reference evidence="2" key="2">
    <citation type="submission" date="2014-07" db="EMBL/GenBank/DDBJ databases">
        <authorList>
            <person name="Hull J."/>
        </authorList>
    </citation>
    <scope>NUCLEOTIDE SEQUENCE</scope>
</reference>
<protein>
    <submittedName>
        <fullName evidence="2">Histone-lysine N-methyltransferase MLL2</fullName>
    </submittedName>
</protein>
<feature type="region of interest" description="Disordered" evidence="1">
    <location>
        <begin position="300"/>
        <end position="333"/>
    </location>
</feature>
<dbReference type="AlphaFoldDB" id="A0A0A9YA15"/>